<comment type="caution">
    <text evidence="1">The sequence shown here is derived from an EMBL/GenBank/DDBJ whole genome shotgun (WGS) entry which is preliminary data.</text>
</comment>
<sequence>MPLPAPPGNGIMPSLLGRYFVDCEFILAGAGLIAQPPPTTLTLSPASATPMFMADTTFVTTDDMQDLADANAPLLTAPYVISQSPPPNTHVAPGASVQLTPAQLAIGYPVPTPLGNIPVP</sequence>
<organism evidence="1 2">
    <name type="scientific">Candidatus Acidiferrum panamense</name>
    <dbReference type="NCBI Taxonomy" id="2741543"/>
    <lineage>
        <taxon>Bacteria</taxon>
        <taxon>Pseudomonadati</taxon>
        <taxon>Acidobacteriota</taxon>
        <taxon>Terriglobia</taxon>
        <taxon>Candidatus Acidiferrales</taxon>
        <taxon>Candidatus Acidiferrum</taxon>
    </lineage>
</organism>
<reference evidence="1" key="1">
    <citation type="submission" date="2020-06" db="EMBL/GenBank/DDBJ databases">
        <title>Legume-microbial interactions unlock mineral nutrients during tropical forest succession.</title>
        <authorList>
            <person name="Epihov D.Z."/>
        </authorList>
    </citation>
    <scope>NUCLEOTIDE SEQUENCE [LARGE SCALE GENOMIC DNA]</scope>
    <source>
        <strain evidence="1">Pan2503</strain>
    </source>
</reference>
<dbReference type="EMBL" id="JACDQQ010002729">
    <property type="protein sequence ID" value="MBA0088883.1"/>
    <property type="molecule type" value="Genomic_DNA"/>
</dbReference>
<protein>
    <submittedName>
        <fullName evidence="1">Uncharacterized protein</fullName>
    </submittedName>
</protein>
<dbReference type="AlphaFoldDB" id="A0A7V8NWT2"/>
<dbReference type="InterPro" id="IPR005543">
    <property type="entry name" value="PASTA_dom"/>
</dbReference>
<evidence type="ECO:0000313" key="2">
    <source>
        <dbReference type="Proteomes" id="UP000567293"/>
    </source>
</evidence>
<keyword evidence="2" id="KW-1185">Reference proteome</keyword>
<gene>
    <name evidence="1" type="ORF">HRJ53_28175</name>
</gene>
<dbReference type="CDD" id="cd06577">
    <property type="entry name" value="PASTA_pknB"/>
    <property type="match status" value="1"/>
</dbReference>
<accession>A0A7V8NWT2</accession>
<name>A0A7V8NWT2_9BACT</name>
<evidence type="ECO:0000313" key="1">
    <source>
        <dbReference type="EMBL" id="MBA0088883.1"/>
    </source>
</evidence>
<proteinExistence type="predicted"/>
<dbReference type="Proteomes" id="UP000567293">
    <property type="component" value="Unassembled WGS sequence"/>
</dbReference>